<evidence type="ECO:0008006" key="4">
    <source>
        <dbReference type="Google" id="ProtNLM"/>
    </source>
</evidence>
<dbReference type="RefSeq" id="XP_066074627.1">
    <property type="nucleotide sequence ID" value="XM_066218530.1"/>
</dbReference>
<feature type="region of interest" description="Disordered" evidence="1">
    <location>
        <begin position="196"/>
        <end position="250"/>
    </location>
</feature>
<feature type="compositionally biased region" description="Basic residues" evidence="1">
    <location>
        <begin position="219"/>
        <end position="228"/>
    </location>
</feature>
<proteinExistence type="predicted"/>
<evidence type="ECO:0000313" key="3">
    <source>
        <dbReference type="Proteomes" id="UP001355207"/>
    </source>
</evidence>
<feature type="compositionally biased region" description="Low complexity" evidence="1">
    <location>
        <begin position="87"/>
        <end position="96"/>
    </location>
</feature>
<gene>
    <name evidence="2" type="ORF">L201_002761</name>
</gene>
<dbReference type="Proteomes" id="UP001355207">
    <property type="component" value="Chromosome 3"/>
</dbReference>
<dbReference type="GeneID" id="91093433"/>
<sequence length="466" mass="52279">MAPKARSRVAASSKRKYDDVREESEDAASIASSSGSELTEDEYHEESAEEDDQEDEDDEDYDEEPPKKSRKTNGNGKTPSPKKSKSIGKTPTPTSKTKPKSKNKAKEELESDEEIETSKSKSKVTSKSDSKTKIKKEKTKKELDEPEVLSRRKLKMQEKVLADAARTRTKNPKALLEYLLSDEALDLSNPHSARGYGEVDWSKHTSPSNPKSEPDAPKPKPKASRKQKKESEQIHPSMTEEKQKEEEEKNAKNYIRYPHSKLTPFQVLLCSVLLSKPLSHKLGLRTISTLLNSPYNFGEFSQLEKQTQSDQGEEFILESLFKARTQHKEKTTTQLLNFCQGVKGLNGENEEGDLGGIKRAIQSLNGNVEAAQKRVGEMISTIMGIGPVGVSIFLRRIQNQWKEVFPYVDQRCLIAAKSVGLIKENGTTLDMANLVDNNPDKLVRLLDTLIGFDLEKKLDEVVAKFP</sequence>
<dbReference type="EMBL" id="CP144100">
    <property type="protein sequence ID" value="WWC87864.1"/>
    <property type="molecule type" value="Genomic_DNA"/>
</dbReference>
<accession>A0AAX4JSY5</accession>
<feature type="compositionally biased region" description="Basic and acidic residues" evidence="1">
    <location>
        <begin position="229"/>
        <end position="250"/>
    </location>
</feature>
<feature type="compositionally biased region" description="Low complexity" evidence="1">
    <location>
        <begin position="27"/>
        <end position="37"/>
    </location>
</feature>
<keyword evidence="3" id="KW-1185">Reference proteome</keyword>
<protein>
    <recommendedName>
        <fullName evidence="4">HhH-GPD domain-containing protein</fullName>
    </recommendedName>
</protein>
<reference evidence="2 3" key="1">
    <citation type="submission" date="2024-01" db="EMBL/GenBank/DDBJ databases">
        <title>Comparative genomics of Cryptococcus and Kwoniella reveals pathogenesis evolution and contrasting modes of karyotype evolution via chromosome fusion or intercentromeric recombination.</title>
        <authorList>
            <person name="Coelho M.A."/>
            <person name="David-Palma M."/>
            <person name="Shea T."/>
            <person name="Bowers K."/>
            <person name="McGinley-Smith S."/>
            <person name="Mohammad A.W."/>
            <person name="Gnirke A."/>
            <person name="Yurkov A.M."/>
            <person name="Nowrousian M."/>
            <person name="Sun S."/>
            <person name="Cuomo C.A."/>
            <person name="Heitman J."/>
        </authorList>
    </citation>
    <scope>NUCLEOTIDE SEQUENCE [LARGE SCALE GENOMIC DNA]</scope>
    <source>
        <strain evidence="2 3">CBS 6074</strain>
    </source>
</reference>
<organism evidence="2 3">
    <name type="scientific">Kwoniella dendrophila CBS 6074</name>
    <dbReference type="NCBI Taxonomy" id="1295534"/>
    <lineage>
        <taxon>Eukaryota</taxon>
        <taxon>Fungi</taxon>
        <taxon>Dikarya</taxon>
        <taxon>Basidiomycota</taxon>
        <taxon>Agaricomycotina</taxon>
        <taxon>Tremellomycetes</taxon>
        <taxon>Tremellales</taxon>
        <taxon>Cryptococcaceae</taxon>
        <taxon>Kwoniella</taxon>
    </lineage>
</organism>
<dbReference type="AlphaFoldDB" id="A0AAX4JSY5"/>
<name>A0AAX4JSY5_9TREE</name>
<feature type="region of interest" description="Disordered" evidence="1">
    <location>
        <begin position="1"/>
        <end position="172"/>
    </location>
</feature>
<feature type="compositionally biased region" description="Acidic residues" evidence="1">
    <location>
        <begin position="38"/>
        <end position="63"/>
    </location>
</feature>
<evidence type="ECO:0000313" key="2">
    <source>
        <dbReference type="EMBL" id="WWC87864.1"/>
    </source>
</evidence>
<evidence type="ECO:0000256" key="1">
    <source>
        <dbReference type="SAM" id="MobiDB-lite"/>
    </source>
</evidence>